<dbReference type="Pfam" id="PF00589">
    <property type="entry name" value="Phage_integrase"/>
    <property type="match status" value="1"/>
</dbReference>
<reference evidence="3 4" key="1">
    <citation type="journal article" date="2018" name="Plant Biotechnol. Rep.">
        <title>Diversity and antifungal activity of endophytic bacteria associated with Panax ginseng seedlings.</title>
        <authorList>
            <person name="Park J.M."/>
            <person name="Hong C.E."/>
            <person name="Jo S.H."/>
        </authorList>
    </citation>
    <scope>NUCLEOTIDE SEQUENCE [LARGE SCALE GENOMIC DNA]</scope>
    <source>
        <strain evidence="3 4">PgKB20</strain>
    </source>
</reference>
<dbReference type="Proteomes" id="UP000325032">
    <property type="component" value="Chromosome"/>
</dbReference>
<dbReference type="GO" id="GO:0003677">
    <property type="term" value="F:DNA binding"/>
    <property type="evidence" value="ECO:0007669"/>
    <property type="project" value="InterPro"/>
</dbReference>
<dbReference type="GO" id="GO:0015074">
    <property type="term" value="P:DNA integration"/>
    <property type="evidence" value="ECO:0007669"/>
    <property type="project" value="InterPro"/>
</dbReference>
<dbReference type="Gene3D" id="1.10.443.10">
    <property type="entry name" value="Intergrase catalytic core"/>
    <property type="match status" value="1"/>
</dbReference>
<evidence type="ECO:0000313" key="4">
    <source>
        <dbReference type="Proteomes" id="UP000325032"/>
    </source>
</evidence>
<dbReference type="GO" id="GO:0006310">
    <property type="term" value="P:DNA recombination"/>
    <property type="evidence" value="ECO:0007669"/>
    <property type="project" value="UniProtKB-KW"/>
</dbReference>
<gene>
    <name evidence="3" type="ORF">FX981_02802</name>
</gene>
<protein>
    <recommendedName>
        <fullName evidence="2">Tyr recombinase domain-containing protein</fullName>
    </recommendedName>
</protein>
<evidence type="ECO:0000256" key="1">
    <source>
        <dbReference type="ARBA" id="ARBA00023172"/>
    </source>
</evidence>
<keyword evidence="4" id="KW-1185">Reference proteome</keyword>
<accession>A0A5C0WL34</accession>
<feature type="domain" description="Tyr recombinase" evidence="2">
    <location>
        <begin position="2"/>
        <end position="46"/>
    </location>
</feature>
<name>A0A5C0WL34_BACIA</name>
<dbReference type="AlphaFoldDB" id="A0A5C0WL34"/>
<dbReference type="InterPro" id="IPR013762">
    <property type="entry name" value="Integrase-like_cat_sf"/>
</dbReference>
<organism evidence="3 4">
    <name type="scientific">Bacillus safensis</name>
    <dbReference type="NCBI Taxonomy" id="561879"/>
    <lineage>
        <taxon>Bacteria</taxon>
        <taxon>Bacillati</taxon>
        <taxon>Bacillota</taxon>
        <taxon>Bacilli</taxon>
        <taxon>Bacillales</taxon>
        <taxon>Bacillaceae</taxon>
        <taxon>Bacillus</taxon>
    </lineage>
</organism>
<keyword evidence="1" id="KW-0233">DNA recombination</keyword>
<sequence>MGLESIGTHTLRKTFGYWHYKKFKDVALLQEMFNHSSPDITLRYIGITQDTMDKTMDDFGL</sequence>
<dbReference type="InterPro" id="IPR002104">
    <property type="entry name" value="Integrase_catalytic"/>
</dbReference>
<proteinExistence type="predicted"/>
<dbReference type="InterPro" id="IPR011010">
    <property type="entry name" value="DNA_brk_join_enz"/>
</dbReference>
<dbReference type="SUPFAM" id="SSF56349">
    <property type="entry name" value="DNA breaking-rejoining enzymes"/>
    <property type="match status" value="1"/>
</dbReference>
<evidence type="ECO:0000259" key="2">
    <source>
        <dbReference type="Pfam" id="PF00589"/>
    </source>
</evidence>
<evidence type="ECO:0000313" key="3">
    <source>
        <dbReference type="EMBL" id="QEK64533.1"/>
    </source>
</evidence>
<dbReference type="EMBL" id="CP043404">
    <property type="protein sequence ID" value="QEK64533.1"/>
    <property type="molecule type" value="Genomic_DNA"/>
</dbReference>